<name>A0A1B9J0N6_9TREE</name>
<accession>A0A1B9J0N6</accession>
<dbReference type="AlphaFoldDB" id="A0A1B9J0N6"/>
<organism evidence="1 2">
    <name type="scientific">Kwoniella mangroviensis CBS 10435</name>
    <dbReference type="NCBI Taxonomy" id="1331196"/>
    <lineage>
        <taxon>Eukaryota</taxon>
        <taxon>Fungi</taxon>
        <taxon>Dikarya</taxon>
        <taxon>Basidiomycota</taxon>
        <taxon>Agaricomycotina</taxon>
        <taxon>Tremellomycetes</taxon>
        <taxon>Tremellales</taxon>
        <taxon>Cryptococcaceae</taxon>
        <taxon>Kwoniella</taxon>
    </lineage>
</organism>
<protein>
    <submittedName>
        <fullName evidence="1">Uncharacterized protein</fullName>
    </submittedName>
</protein>
<reference evidence="2" key="2">
    <citation type="submission" date="2013-12" db="EMBL/GenBank/DDBJ databases">
        <title>Evolution of pathogenesis and genome organization in the Tremellales.</title>
        <authorList>
            <person name="Cuomo C."/>
            <person name="Litvintseva A."/>
            <person name="Heitman J."/>
            <person name="Chen Y."/>
            <person name="Sun S."/>
            <person name="Springer D."/>
            <person name="Dromer F."/>
            <person name="Young S."/>
            <person name="Zeng Q."/>
            <person name="Chapman S."/>
            <person name="Gujja S."/>
            <person name="Saif S."/>
            <person name="Birren B."/>
        </authorList>
    </citation>
    <scope>NUCLEOTIDE SEQUENCE [LARGE SCALE GENOMIC DNA]</scope>
    <source>
        <strain evidence="2">CBS 10435</strain>
    </source>
</reference>
<dbReference type="EMBL" id="KI669459">
    <property type="protein sequence ID" value="OCF61351.1"/>
    <property type="molecule type" value="Genomic_DNA"/>
</dbReference>
<keyword evidence="2" id="KW-1185">Reference proteome</keyword>
<dbReference type="Proteomes" id="UP000092583">
    <property type="component" value="Unassembled WGS sequence"/>
</dbReference>
<proteinExistence type="predicted"/>
<evidence type="ECO:0000313" key="2">
    <source>
        <dbReference type="Proteomes" id="UP000092583"/>
    </source>
</evidence>
<dbReference type="OrthoDB" id="2563802at2759"/>
<gene>
    <name evidence="1" type="ORF">L486_00999</name>
</gene>
<reference evidence="1 2" key="1">
    <citation type="submission" date="2013-07" db="EMBL/GenBank/DDBJ databases">
        <title>The Genome Sequence of Kwoniella mangroviensis CBS10435.</title>
        <authorList>
            <consortium name="The Broad Institute Genome Sequencing Platform"/>
            <person name="Cuomo C."/>
            <person name="Litvintseva A."/>
            <person name="Chen Y."/>
            <person name="Heitman J."/>
            <person name="Sun S."/>
            <person name="Springer D."/>
            <person name="Dromer F."/>
            <person name="Young S.K."/>
            <person name="Zeng Q."/>
            <person name="Gargeya S."/>
            <person name="Fitzgerald M."/>
            <person name="Abouelleil A."/>
            <person name="Alvarado L."/>
            <person name="Berlin A.M."/>
            <person name="Chapman S.B."/>
            <person name="Dewar J."/>
            <person name="Goldberg J."/>
            <person name="Griggs A."/>
            <person name="Gujja S."/>
            <person name="Hansen M."/>
            <person name="Howarth C."/>
            <person name="Imamovic A."/>
            <person name="Larimer J."/>
            <person name="McCowan C."/>
            <person name="Murphy C."/>
            <person name="Pearson M."/>
            <person name="Priest M."/>
            <person name="Roberts A."/>
            <person name="Saif S."/>
            <person name="Shea T."/>
            <person name="Sykes S."/>
            <person name="Wortman J."/>
            <person name="Nusbaum C."/>
            <person name="Birren B."/>
        </authorList>
    </citation>
    <scope>NUCLEOTIDE SEQUENCE [LARGE SCALE GENOMIC DNA]</scope>
    <source>
        <strain evidence="1 2">CBS 10435</strain>
    </source>
</reference>
<sequence length="456" mass="52953">MSDSSSRPLKSVHFAKPRPYLHLIPDELLIEVGKYLLPTTKLPLPSLQPHFENYRHPFDRRANYGDYISFRESCHKVSCLLKPIDKDFEIEIKSKEGLEKWFNAPKEKLNNVSRLRLNFTLDPTDDVATVSIRYWDIFISLLLKMPNLVELFFTSTPFCYHGKHGHTPLFELPNSDQSPLNSIISFGNEVKCRCCAEHLTRLSTCMPNLKHLKCTSQDSVSQINTEDDFEPYDFMINNDTENLETLYLKYWDLDTFGEIPMIELTSGSPKFKKLIYSSHAIESPYTLKQKGLVEAVQDDNDQWHFSVGREKGLDLNLSGLLVSDLSLFAEEWSQFNNMEEYDPGLVLNPVQYFTRTIYGKPPKRNSEPMFPYALQQVPPEVLEQIRIVGPEEYERVLKEAMIEATKIMKANWTSLKKVYWWQDRNKRSDSPTRDYLRWTAVITDGPRLNQAATVKT</sequence>
<evidence type="ECO:0000313" key="1">
    <source>
        <dbReference type="EMBL" id="OCF61351.1"/>
    </source>
</evidence>